<dbReference type="Proteomes" id="UP000268093">
    <property type="component" value="Unassembled WGS sequence"/>
</dbReference>
<dbReference type="EMBL" id="RBNI01024209">
    <property type="protein sequence ID" value="RUO95997.1"/>
    <property type="molecule type" value="Genomic_DNA"/>
</dbReference>
<dbReference type="GO" id="GO:0031201">
    <property type="term" value="C:SNARE complex"/>
    <property type="evidence" value="ECO:0007669"/>
    <property type="project" value="TreeGrafter"/>
</dbReference>
<dbReference type="InterPro" id="IPR005606">
    <property type="entry name" value="Sec20"/>
</dbReference>
<keyword evidence="2" id="KW-1185">Reference proteome</keyword>
<sequence length="337" mass="38257">MPPTNSHIPPEILQRFNTLQTTKDQIDRDIARLRELPGPFSVQQELTSVVREAVKAFQRDMEGGSDTDSLRNAADDQDYQLVRRAVLDNLTKHEEQLKMYVDILRSSCSQQRFSQVNDIICRLQISSREAILRSKQNADAQTRIDRELLFAPSRQPGKDEDEQSDLRQRKGMSLLALNNSVEEAILRKHSDVTEQLQRTTKLMEEEVEKSEVTTRVLGMYCIGFGHYTVIESSVLLLTDRICLAFNQLTHREHSRLPALPTPTSPALFNPPVRLSQNSSSRIGSIAFCLGSACWFFWVWYCMSLSGGRGMWVLVGPAGWCVPRGQIVSGGYWPTKSR</sequence>
<proteinExistence type="predicted"/>
<feature type="non-terminal residue" evidence="1">
    <location>
        <position position="337"/>
    </location>
</feature>
<protein>
    <submittedName>
        <fullName evidence="1">Uncharacterized protein</fullName>
    </submittedName>
</protein>
<dbReference type="GO" id="GO:0005484">
    <property type="term" value="F:SNAP receptor activity"/>
    <property type="evidence" value="ECO:0007669"/>
    <property type="project" value="InterPro"/>
</dbReference>
<name>A0A432ZZS7_9FUNG</name>
<dbReference type="AlphaFoldDB" id="A0A432ZZS7"/>
<reference evidence="1 2" key="1">
    <citation type="journal article" date="2018" name="New Phytol.">
        <title>Phylogenomics of Endogonaceae and evolution of mycorrhizas within Mucoromycota.</title>
        <authorList>
            <person name="Chang Y."/>
            <person name="Desiro A."/>
            <person name="Na H."/>
            <person name="Sandor L."/>
            <person name="Lipzen A."/>
            <person name="Clum A."/>
            <person name="Barry K."/>
            <person name="Grigoriev I.V."/>
            <person name="Martin F.M."/>
            <person name="Stajich J.E."/>
            <person name="Smith M.E."/>
            <person name="Bonito G."/>
            <person name="Spatafora J.W."/>
        </authorList>
    </citation>
    <scope>NUCLEOTIDE SEQUENCE [LARGE SCALE GENOMIC DNA]</scope>
    <source>
        <strain evidence="1 2">GMNB39</strain>
    </source>
</reference>
<dbReference type="PANTHER" id="PTHR12825">
    <property type="entry name" value="BNIP1-RELATED"/>
    <property type="match status" value="1"/>
</dbReference>
<comment type="caution">
    <text evidence="1">The sequence shown here is derived from an EMBL/GenBank/DDBJ whole genome shotgun (WGS) entry which is preliminary data.</text>
</comment>
<accession>A0A432ZZS7</accession>
<dbReference type="GO" id="GO:0005783">
    <property type="term" value="C:endoplasmic reticulum"/>
    <property type="evidence" value="ECO:0007669"/>
    <property type="project" value="TreeGrafter"/>
</dbReference>
<dbReference type="OrthoDB" id="46868at2759"/>
<evidence type="ECO:0000313" key="1">
    <source>
        <dbReference type="EMBL" id="RUO95997.1"/>
    </source>
</evidence>
<dbReference type="GO" id="GO:0006890">
    <property type="term" value="P:retrograde vesicle-mediated transport, Golgi to endoplasmic reticulum"/>
    <property type="evidence" value="ECO:0007669"/>
    <property type="project" value="InterPro"/>
</dbReference>
<gene>
    <name evidence="1" type="ORF">BC936DRAFT_142827</name>
</gene>
<dbReference type="PANTHER" id="PTHR12825:SF0">
    <property type="entry name" value="VESICLE TRANSPORT PROTEIN SEC20"/>
    <property type="match status" value="1"/>
</dbReference>
<evidence type="ECO:0000313" key="2">
    <source>
        <dbReference type="Proteomes" id="UP000268093"/>
    </source>
</evidence>
<organism evidence="1 2">
    <name type="scientific">Jimgerdemannia flammicorona</name>
    <dbReference type="NCBI Taxonomy" id="994334"/>
    <lineage>
        <taxon>Eukaryota</taxon>
        <taxon>Fungi</taxon>
        <taxon>Fungi incertae sedis</taxon>
        <taxon>Mucoromycota</taxon>
        <taxon>Mucoromycotina</taxon>
        <taxon>Endogonomycetes</taxon>
        <taxon>Endogonales</taxon>
        <taxon>Endogonaceae</taxon>
        <taxon>Jimgerdemannia</taxon>
    </lineage>
</organism>